<name>A0A9P4PIJ8_9PLEO</name>
<dbReference type="Proteomes" id="UP000799764">
    <property type="component" value="Unassembled WGS sequence"/>
</dbReference>
<feature type="region of interest" description="Disordered" evidence="1">
    <location>
        <begin position="105"/>
        <end position="186"/>
    </location>
</feature>
<dbReference type="OrthoDB" id="10468939at2759"/>
<comment type="caution">
    <text evidence="2">The sequence shown here is derived from an EMBL/GenBank/DDBJ whole genome shotgun (WGS) entry which is preliminary data.</text>
</comment>
<proteinExistence type="predicted"/>
<protein>
    <submittedName>
        <fullName evidence="2">Uncharacterized protein</fullName>
    </submittedName>
</protein>
<evidence type="ECO:0000256" key="1">
    <source>
        <dbReference type="SAM" id="MobiDB-lite"/>
    </source>
</evidence>
<feature type="compositionally biased region" description="Low complexity" evidence="1">
    <location>
        <begin position="113"/>
        <end position="136"/>
    </location>
</feature>
<feature type="compositionally biased region" description="Polar residues" evidence="1">
    <location>
        <begin position="31"/>
        <end position="55"/>
    </location>
</feature>
<organism evidence="2 3">
    <name type="scientific">Karstenula rhodostoma CBS 690.94</name>
    <dbReference type="NCBI Taxonomy" id="1392251"/>
    <lineage>
        <taxon>Eukaryota</taxon>
        <taxon>Fungi</taxon>
        <taxon>Dikarya</taxon>
        <taxon>Ascomycota</taxon>
        <taxon>Pezizomycotina</taxon>
        <taxon>Dothideomycetes</taxon>
        <taxon>Pleosporomycetidae</taxon>
        <taxon>Pleosporales</taxon>
        <taxon>Massarineae</taxon>
        <taxon>Didymosphaeriaceae</taxon>
        <taxon>Karstenula</taxon>
    </lineage>
</organism>
<evidence type="ECO:0000313" key="2">
    <source>
        <dbReference type="EMBL" id="KAF2444705.1"/>
    </source>
</evidence>
<sequence length="186" mass="20464">MNRIIEFQPPLQRRQSLITPQSKASIHSFPSNASIKTKSPLQHIQSPAPTTTMSSIPYDLLPSCDPSFAYMKLTQKQSFVNRFFGIRARADQKDSTLTALHSRNASRAFSSATPSPNTSYTSLTSTTSSSSSIRIPMAPPRRPRSNTATSSTSVASFVSQSSVRSQTPSRERAALDEGWTPVDEYF</sequence>
<evidence type="ECO:0000313" key="3">
    <source>
        <dbReference type="Proteomes" id="UP000799764"/>
    </source>
</evidence>
<dbReference type="EMBL" id="MU001500">
    <property type="protein sequence ID" value="KAF2444705.1"/>
    <property type="molecule type" value="Genomic_DNA"/>
</dbReference>
<reference evidence="2" key="1">
    <citation type="journal article" date="2020" name="Stud. Mycol.">
        <title>101 Dothideomycetes genomes: a test case for predicting lifestyles and emergence of pathogens.</title>
        <authorList>
            <person name="Haridas S."/>
            <person name="Albert R."/>
            <person name="Binder M."/>
            <person name="Bloem J."/>
            <person name="Labutti K."/>
            <person name="Salamov A."/>
            <person name="Andreopoulos B."/>
            <person name="Baker S."/>
            <person name="Barry K."/>
            <person name="Bills G."/>
            <person name="Bluhm B."/>
            <person name="Cannon C."/>
            <person name="Castanera R."/>
            <person name="Culley D."/>
            <person name="Daum C."/>
            <person name="Ezra D."/>
            <person name="Gonzalez J."/>
            <person name="Henrissat B."/>
            <person name="Kuo A."/>
            <person name="Liang C."/>
            <person name="Lipzen A."/>
            <person name="Lutzoni F."/>
            <person name="Magnuson J."/>
            <person name="Mondo S."/>
            <person name="Nolan M."/>
            <person name="Ohm R."/>
            <person name="Pangilinan J."/>
            <person name="Park H.-J."/>
            <person name="Ramirez L."/>
            <person name="Alfaro M."/>
            <person name="Sun H."/>
            <person name="Tritt A."/>
            <person name="Yoshinaga Y."/>
            <person name="Zwiers L.-H."/>
            <person name="Turgeon B."/>
            <person name="Goodwin S."/>
            <person name="Spatafora J."/>
            <person name="Crous P."/>
            <person name="Grigoriev I."/>
        </authorList>
    </citation>
    <scope>NUCLEOTIDE SEQUENCE</scope>
    <source>
        <strain evidence="2">CBS 690.94</strain>
    </source>
</reference>
<dbReference type="AlphaFoldDB" id="A0A9P4PIJ8"/>
<accession>A0A9P4PIJ8</accession>
<gene>
    <name evidence="2" type="ORF">P171DRAFT_431510</name>
</gene>
<feature type="region of interest" description="Disordered" evidence="1">
    <location>
        <begin position="31"/>
        <end position="56"/>
    </location>
</feature>
<feature type="compositionally biased region" description="Low complexity" evidence="1">
    <location>
        <begin position="145"/>
        <end position="167"/>
    </location>
</feature>
<keyword evidence="3" id="KW-1185">Reference proteome</keyword>